<keyword evidence="4" id="KW-1185">Reference proteome</keyword>
<reference evidence="3 4" key="1">
    <citation type="submission" date="2019-10" db="EMBL/GenBank/DDBJ databases">
        <title>Actinomadura rubteroloni sp. nov. and Actinomadura macrotermitis sp. nov., isolated from the gut of fungus growing-termite Macrotermes natalensis.</title>
        <authorList>
            <person name="Benndorf R."/>
            <person name="Martin K."/>
            <person name="Kuefner M."/>
            <person name="De Beer W."/>
            <person name="Kaster A.-K."/>
            <person name="Vollmers J."/>
            <person name="Poulsen M."/>
            <person name="Beemelmanns C."/>
        </authorList>
    </citation>
    <scope>NUCLEOTIDE SEQUENCE [LARGE SCALE GENOMIC DNA]</scope>
    <source>
        <strain evidence="3 4">RB68</strain>
    </source>
</reference>
<comment type="caution">
    <text evidence="3">The sequence shown here is derived from an EMBL/GenBank/DDBJ whole genome shotgun (WGS) entry which is preliminary data.</text>
</comment>
<dbReference type="AlphaFoldDB" id="A0A7K0BSL5"/>
<keyword evidence="2" id="KW-0472">Membrane</keyword>
<keyword evidence="2" id="KW-1133">Transmembrane helix</keyword>
<dbReference type="Proteomes" id="UP000487268">
    <property type="component" value="Unassembled WGS sequence"/>
</dbReference>
<evidence type="ECO:0000313" key="4">
    <source>
        <dbReference type="Proteomes" id="UP000487268"/>
    </source>
</evidence>
<evidence type="ECO:0000256" key="1">
    <source>
        <dbReference type="SAM" id="MobiDB-lite"/>
    </source>
</evidence>
<feature type="transmembrane region" description="Helical" evidence="2">
    <location>
        <begin position="20"/>
        <end position="45"/>
    </location>
</feature>
<evidence type="ECO:0000313" key="3">
    <source>
        <dbReference type="EMBL" id="MQY04137.1"/>
    </source>
</evidence>
<proteinExistence type="predicted"/>
<protein>
    <submittedName>
        <fullName evidence="3">Uncharacterized protein</fullName>
    </submittedName>
</protein>
<gene>
    <name evidence="3" type="ORF">ACRB68_21880</name>
</gene>
<organism evidence="3 4">
    <name type="scientific">Actinomadura macrotermitis</name>
    <dbReference type="NCBI Taxonomy" id="2585200"/>
    <lineage>
        <taxon>Bacteria</taxon>
        <taxon>Bacillati</taxon>
        <taxon>Actinomycetota</taxon>
        <taxon>Actinomycetes</taxon>
        <taxon>Streptosporangiales</taxon>
        <taxon>Thermomonosporaceae</taxon>
        <taxon>Actinomadura</taxon>
    </lineage>
</organism>
<sequence>MHAAPIPPPPGLEPGPRRGVPLGCLIGGGIGGLLLVIVVIAAAVAGMPPKTKEQPAAASSSSRTRHSTLAPVKPAPRAQPSAQQLAARLARKYRLPNPRSNTPMADIGSDELLTTDRVSIYRFRTVGHARRFAAAAFARADAIRVGRFVLNFAGRRGADIVPAAERARMAADLRRLLR</sequence>
<evidence type="ECO:0000256" key="2">
    <source>
        <dbReference type="SAM" id="Phobius"/>
    </source>
</evidence>
<name>A0A7K0BSL5_9ACTN</name>
<accession>A0A7K0BSL5</accession>
<keyword evidence="2" id="KW-0812">Transmembrane</keyword>
<feature type="region of interest" description="Disordered" evidence="1">
    <location>
        <begin position="49"/>
        <end position="80"/>
    </location>
</feature>
<dbReference type="EMBL" id="WEGH01000001">
    <property type="protein sequence ID" value="MQY04137.1"/>
    <property type="molecule type" value="Genomic_DNA"/>
</dbReference>